<dbReference type="STRING" id="1055723.SAMN05216293_1874"/>
<organism evidence="3 4">
    <name type="scientific">Flagellimonas taeanensis</name>
    <dbReference type="NCBI Taxonomy" id="1005926"/>
    <lineage>
        <taxon>Bacteria</taxon>
        <taxon>Pseudomonadati</taxon>
        <taxon>Bacteroidota</taxon>
        <taxon>Flavobacteriia</taxon>
        <taxon>Flavobacteriales</taxon>
        <taxon>Flavobacteriaceae</taxon>
        <taxon>Flagellimonas</taxon>
    </lineage>
</organism>
<reference evidence="3 4" key="1">
    <citation type="submission" date="2016-11" db="EMBL/GenBank/DDBJ databases">
        <authorList>
            <person name="Varghese N."/>
            <person name="Submissions S."/>
        </authorList>
    </citation>
    <scope>NUCLEOTIDE SEQUENCE [LARGE SCALE GENOMIC DNA]</scope>
    <source>
        <strain evidence="3 4">CGMCC 1.12174</strain>
        <strain evidence="2 5">DSM 26351</strain>
    </source>
</reference>
<feature type="domain" description="Glycosyl transferase family 1" evidence="1">
    <location>
        <begin position="193"/>
        <end position="355"/>
    </location>
</feature>
<dbReference type="AlphaFoldDB" id="A0A1M6V325"/>
<dbReference type="OrthoDB" id="798298at2"/>
<comment type="caution">
    <text evidence="3">The sequence shown here is derived from an EMBL/GenBank/DDBJ whole genome shotgun (WGS) entry which is preliminary data.</text>
</comment>
<dbReference type="PANTHER" id="PTHR12526:SF630">
    <property type="entry name" value="GLYCOSYLTRANSFERASE"/>
    <property type="match status" value="1"/>
</dbReference>
<dbReference type="EMBL" id="FRAT01000004">
    <property type="protein sequence ID" value="SHK75765.1"/>
    <property type="molecule type" value="Genomic_DNA"/>
</dbReference>
<keyword evidence="5" id="KW-1185">Reference proteome</keyword>
<sequence length="375" mass="43039">MKKILFLIESLHLGGAEKSLISLLNNIDLSRYDLEILLYKQGGEFEKFVPKGVKKSYIDYMPSIGERLKFKVFKLLNTNRKYHNAQLLWKSIKSSIPEHEKQYDIAIAWGQGFATYYVAKKVSALKKIAWVNIDYEKAGYFAPQDELIYKEFDKIIGVSPFVKEEMKKTYPNNSVMFIRDIVDEVEIYSWSQQKREIEFNKEELNIVSVGRLAKQKSFQFAIEAIDIINKKGHKAHLYIIGEGPERGYLESLISEKGMSGQVTLLGYLENPFPYIKDCDIYLQSSIFEGLGRTIIEAGILNKPIVTTNFPTASQILTNNETGIIVGMEPSEIANGIIRLISDNDLKDRLVKNLREQSQKETQKTLDAMYQLFDKV</sequence>
<dbReference type="CDD" id="cd03811">
    <property type="entry name" value="GT4_GT28_WabH-like"/>
    <property type="match status" value="1"/>
</dbReference>
<dbReference type="InterPro" id="IPR001296">
    <property type="entry name" value="Glyco_trans_1"/>
</dbReference>
<evidence type="ECO:0000313" key="2">
    <source>
        <dbReference type="EMBL" id="SFC21100.1"/>
    </source>
</evidence>
<dbReference type="SUPFAM" id="SSF53756">
    <property type="entry name" value="UDP-Glycosyltransferase/glycogen phosphorylase"/>
    <property type="match status" value="1"/>
</dbReference>
<accession>A0A1M6V325</accession>
<name>A0A1M6V325_9FLAO</name>
<gene>
    <name evidence="2" type="ORF">SAMN04487891_107131</name>
    <name evidence="3" type="ORF">SAMN05216293_1874</name>
</gene>
<dbReference type="Pfam" id="PF00534">
    <property type="entry name" value="Glycos_transf_1"/>
    <property type="match status" value="1"/>
</dbReference>
<evidence type="ECO:0000259" key="1">
    <source>
        <dbReference type="Pfam" id="PF00534"/>
    </source>
</evidence>
<proteinExistence type="predicted"/>
<dbReference type="PANTHER" id="PTHR12526">
    <property type="entry name" value="GLYCOSYLTRANSFERASE"/>
    <property type="match status" value="1"/>
</dbReference>
<dbReference type="Gene3D" id="3.40.50.2000">
    <property type="entry name" value="Glycogen Phosphorylase B"/>
    <property type="match status" value="2"/>
</dbReference>
<evidence type="ECO:0000313" key="5">
    <source>
        <dbReference type="Proteomes" id="UP000198940"/>
    </source>
</evidence>
<evidence type="ECO:0000313" key="4">
    <source>
        <dbReference type="Proteomes" id="UP000184031"/>
    </source>
</evidence>
<evidence type="ECO:0000313" key="3">
    <source>
        <dbReference type="EMBL" id="SHK75765.1"/>
    </source>
</evidence>
<dbReference type="Proteomes" id="UP000198940">
    <property type="component" value="Unassembled WGS sequence"/>
</dbReference>
<dbReference type="EMBL" id="FOKU01000007">
    <property type="protein sequence ID" value="SFC21100.1"/>
    <property type="molecule type" value="Genomic_DNA"/>
</dbReference>
<dbReference type="RefSeq" id="WP_072879126.1">
    <property type="nucleotide sequence ID" value="NZ_FOKU01000007.1"/>
</dbReference>
<dbReference type="GO" id="GO:0016757">
    <property type="term" value="F:glycosyltransferase activity"/>
    <property type="evidence" value="ECO:0007669"/>
    <property type="project" value="InterPro"/>
</dbReference>
<dbReference type="Proteomes" id="UP000184031">
    <property type="component" value="Unassembled WGS sequence"/>
</dbReference>
<protein>
    <submittedName>
        <fullName evidence="3">Glycosyltransferase involved in cell wall bisynthesis</fullName>
    </submittedName>
</protein>